<keyword evidence="4 5" id="KW-0413">Isomerase</keyword>
<protein>
    <recommendedName>
        <fullName evidence="6">Peptidyl-prolyl cis-trans isomerase</fullName>
        <ecNumber evidence="6">5.2.1.8</ecNumber>
    </recommendedName>
</protein>
<dbReference type="AlphaFoldDB" id="A0A096AGS5"/>
<evidence type="ECO:0000256" key="2">
    <source>
        <dbReference type="ARBA" id="ARBA00006577"/>
    </source>
</evidence>
<evidence type="ECO:0000256" key="5">
    <source>
        <dbReference type="PROSITE-ProRule" id="PRU00277"/>
    </source>
</evidence>
<dbReference type="InterPro" id="IPR000774">
    <property type="entry name" value="PPIase_FKBP_N"/>
</dbReference>
<dbReference type="RefSeq" id="WP_004337468.1">
    <property type="nucleotide sequence ID" value="NZ_JRNQ01000004.1"/>
</dbReference>
<accession>A0A096AGS5</accession>
<comment type="similarity">
    <text evidence="2 6">Belongs to the FKBP-type PPIase family.</text>
</comment>
<dbReference type="InterPro" id="IPR036944">
    <property type="entry name" value="PPIase_FKBP_N_sf"/>
</dbReference>
<dbReference type="PROSITE" id="PS51257">
    <property type="entry name" value="PROKAR_LIPOPROTEIN"/>
    <property type="match status" value="1"/>
</dbReference>
<organism evidence="9 10">
    <name type="scientific">Prevotella bivia DNF00320</name>
    <dbReference type="NCBI Taxonomy" id="1401068"/>
    <lineage>
        <taxon>Bacteria</taxon>
        <taxon>Pseudomonadati</taxon>
        <taxon>Bacteroidota</taxon>
        <taxon>Bacteroidia</taxon>
        <taxon>Bacteroidales</taxon>
        <taxon>Prevotellaceae</taxon>
        <taxon>Prevotella</taxon>
    </lineage>
</organism>
<dbReference type="Gene3D" id="3.10.50.40">
    <property type="match status" value="1"/>
</dbReference>
<dbReference type="EMBL" id="JRNQ01000004">
    <property type="protein sequence ID" value="KGF45741.1"/>
    <property type="molecule type" value="Genomic_DNA"/>
</dbReference>
<dbReference type="SUPFAM" id="SSF54534">
    <property type="entry name" value="FKBP-like"/>
    <property type="match status" value="1"/>
</dbReference>
<gene>
    <name evidence="9" type="ORF">HMPREF0647_01110</name>
</gene>
<dbReference type="EC" id="5.2.1.8" evidence="6"/>
<evidence type="ECO:0000256" key="4">
    <source>
        <dbReference type="ARBA" id="ARBA00023235"/>
    </source>
</evidence>
<dbReference type="InterPro" id="IPR046357">
    <property type="entry name" value="PPIase_dom_sf"/>
</dbReference>
<keyword evidence="3 5" id="KW-0697">Rotamase</keyword>
<feature type="chain" id="PRO_5001916408" description="Peptidyl-prolyl cis-trans isomerase" evidence="7">
    <location>
        <begin position="22"/>
        <end position="303"/>
    </location>
</feature>
<name>A0A096AGS5_9BACT</name>
<feature type="domain" description="PPIase FKBP-type" evidence="8">
    <location>
        <begin position="203"/>
        <end position="285"/>
    </location>
</feature>
<dbReference type="GeneID" id="78530879"/>
<keyword evidence="7" id="KW-0732">Signal</keyword>
<dbReference type="Gene3D" id="1.10.287.460">
    <property type="entry name" value="Peptidyl-prolyl cis-trans isomerase, FKBP-type, N-terminal domain"/>
    <property type="match status" value="2"/>
</dbReference>
<comment type="catalytic activity">
    <reaction evidence="1 5 6">
        <text>[protein]-peptidylproline (omega=180) = [protein]-peptidylproline (omega=0)</text>
        <dbReference type="Rhea" id="RHEA:16237"/>
        <dbReference type="Rhea" id="RHEA-COMP:10747"/>
        <dbReference type="Rhea" id="RHEA-COMP:10748"/>
        <dbReference type="ChEBI" id="CHEBI:83833"/>
        <dbReference type="ChEBI" id="CHEBI:83834"/>
        <dbReference type="EC" id="5.2.1.8"/>
    </reaction>
</comment>
<dbReference type="Pfam" id="PF01346">
    <property type="entry name" value="FKBP_N"/>
    <property type="match status" value="1"/>
</dbReference>
<dbReference type="GO" id="GO:0003755">
    <property type="term" value="F:peptidyl-prolyl cis-trans isomerase activity"/>
    <property type="evidence" value="ECO:0007669"/>
    <property type="project" value="UniProtKB-UniRule"/>
</dbReference>
<evidence type="ECO:0000256" key="7">
    <source>
        <dbReference type="SAM" id="SignalP"/>
    </source>
</evidence>
<comment type="caution">
    <text evidence="9">The sequence shown here is derived from an EMBL/GenBank/DDBJ whole genome shotgun (WGS) entry which is preliminary data.</text>
</comment>
<evidence type="ECO:0000256" key="6">
    <source>
        <dbReference type="RuleBase" id="RU003915"/>
    </source>
</evidence>
<dbReference type="Proteomes" id="UP000029525">
    <property type="component" value="Unassembled WGS sequence"/>
</dbReference>
<evidence type="ECO:0000256" key="3">
    <source>
        <dbReference type="ARBA" id="ARBA00023110"/>
    </source>
</evidence>
<dbReference type="PROSITE" id="PS50059">
    <property type="entry name" value="FKBP_PPIASE"/>
    <property type="match status" value="1"/>
</dbReference>
<dbReference type="OrthoDB" id="9814548at2"/>
<dbReference type="InterPro" id="IPR001179">
    <property type="entry name" value="PPIase_FKBP_dom"/>
</dbReference>
<evidence type="ECO:0000313" key="10">
    <source>
        <dbReference type="Proteomes" id="UP000029525"/>
    </source>
</evidence>
<feature type="signal peptide" evidence="7">
    <location>
        <begin position="1"/>
        <end position="21"/>
    </location>
</feature>
<proteinExistence type="inferred from homology"/>
<dbReference type="GO" id="GO:0006457">
    <property type="term" value="P:protein folding"/>
    <property type="evidence" value="ECO:0007669"/>
    <property type="project" value="InterPro"/>
</dbReference>
<evidence type="ECO:0000256" key="1">
    <source>
        <dbReference type="ARBA" id="ARBA00000971"/>
    </source>
</evidence>
<reference evidence="9 10" key="1">
    <citation type="submission" date="2014-07" db="EMBL/GenBank/DDBJ databases">
        <authorList>
            <person name="McCorrison J."/>
            <person name="Sanka R."/>
            <person name="Torralba M."/>
            <person name="Gillis M."/>
            <person name="Haft D.H."/>
            <person name="Methe B."/>
            <person name="Sutton G."/>
            <person name="Nelson K.E."/>
        </authorList>
    </citation>
    <scope>NUCLEOTIDE SEQUENCE [LARGE SCALE GENOMIC DNA]</scope>
    <source>
        <strain evidence="9 10">DNF00320</strain>
    </source>
</reference>
<sequence length="303" mass="31784">MKKITLVAVAIVAVTAFTACGNSSPKAELKSDIDSLSYAIGVDQGQGVKQYLTQMQIDTAYIDEFIRGLNDAAKGADDKKKAAYNAGVGAGQQVSMMIKQQINKQIFGEDSTQSISINNFVAGFAASAKGKGQKITVEEARKIEQTVGEAIKAKAAEKTYGAYKKQNEAYLVKNAKKAGVKTLGKGVQVLEIKKGTGAKPKATDMVKINYVGKTIDGKTFDQRDGATMPVGGVIPGFTEALTNMPVGAKWEVTIPAAAGYGANQAGPQIKPFSTLIFTIELVAIEKAPQAPQGAAMPGASAKK</sequence>
<dbReference type="PANTHER" id="PTHR43811:SF23">
    <property type="entry name" value="FKBP-TYPE 22 KDA PEPTIDYL-PROLYL CIS-TRANS ISOMERASE"/>
    <property type="match status" value="1"/>
</dbReference>
<evidence type="ECO:0000259" key="8">
    <source>
        <dbReference type="PROSITE" id="PS50059"/>
    </source>
</evidence>
<evidence type="ECO:0000313" key="9">
    <source>
        <dbReference type="EMBL" id="KGF45741.1"/>
    </source>
</evidence>
<dbReference type="PANTHER" id="PTHR43811">
    <property type="entry name" value="FKBP-TYPE PEPTIDYL-PROLYL CIS-TRANS ISOMERASE FKPA"/>
    <property type="match status" value="1"/>
</dbReference>
<dbReference type="Pfam" id="PF00254">
    <property type="entry name" value="FKBP_C"/>
    <property type="match status" value="1"/>
</dbReference>